<dbReference type="Proteomes" id="UP000005632">
    <property type="component" value="Chromosome"/>
</dbReference>
<proteinExistence type="predicted"/>
<feature type="transmembrane region" description="Helical" evidence="1">
    <location>
        <begin position="12"/>
        <end position="36"/>
    </location>
</feature>
<gene>
    <name evidence="2" type="ordered locus">SpiGrapes_2386</name>
</gene>
<protein>
    <submittedName>
        <fullName evidence="2">Uncharacterized protein</fullName>
    </submittedName>
</protein>
<keyword evidence="3" id="KW-1185">Reference proteome</keyword>
<organism evidence="2 3">
    <name type="scientific">Sphaerochaeta pleomorpha (strain ATCC BAA-1885 / DSM 22778 / Grapes)</name>
    <dbReference type="NCBI Taxonomy" id="158190"/>
    <lineage>
        <taxon>Bacteria</taxon>
        <taxon>Pseudomonadati</taxon>
        <taxon>Spirochaetota</taxon>
        <taxon>Spirochaetia</taxon>
        <taxon>Spirochaetales</taxon>
        <taxon>Sphaerochaetaceae</taxon>
        <taxon>Sphaerochaeta</taxon>
    </lineage>
</organism>
<keyword evidence="1" id="KW-1133">Transmembrane helix</keyword>
<evidence type="ECO:0000313" key="2">
    <source>
        <dbReference type="EMBL" id="AEV30158.1"/>
    </source>
</evidence>
<dbReference type="EMBL" id="CP003155">
    <property type="protein sequence ID" value="AEV30158.1"/>
    <property type="molecule type" value="Genomic_DNA"/>
</dbReference>
<reference evidence="2 3" key="1">
    <citation type="submission" date="2011-11" db="EMBL/GenBank/DDBJ databases">
        <title>Complete sequence of Spirochaeta sp. grapes.</title>
        <authorList>
            <consortium name="US DOE Joint Genome Institute"/>
            <person name="Lucas S."/>
            <person name="Han J."/>
            <person name="Lapidus A."/>
            <person name="Cheng J.-F."/>
            <person name="Goodwin L."/>
            <person name="Pitluck S."/>
            <person name="Peters L."/>
            <person name="Ovchinnikova G."/>
            <person name="Munk A.C."/>
            <person name="Detter J.C."/>
            <person name="Han C."/>
            <person name="Tapia R."/>
            <person name="Land M."/>
            <person name="Hauser L."/>
            <person name="Kyrpides N."/>
            <person name="Ivanova N."/>
            <person name="Pagani I."/>
            <person name="Ritalahtilisa K."/>
            <person name="Loeffler F."/>
            <person name="Woyke T."/>
        </authorList>
    </citation>
    <scope>NUCLEOTIDE SEQUENCE [LARGE SCALE GENOMIC DNA]</scope>
    <source>
        <strain evidence="3">ATCC BAA-1885 / DSM 22778 / Grapes</strain>
    </source>
</reference>
<keyword evidence="1" id="KW-0472">Membrane</keyword>
<dbReference type="HOGENOM" id="CLU_2572089_0_0_12"/>
<dbReference type="AlphaFoldDB" id="G8QSX6"/>
<accession>G8QSX6</accession>
<dbReference type="KEGG" id="sgp:SpiGrapes_2386"/>
<keyword evidence="1" id="KW-0812">Transmembrane</keyword>
<name>G8QSX6_SPHPG</name>
<evidence type="ECO:0000256" key="1">
    <source>
        <dbReference type="SAM" id="Phobius"/>
    </source>
</evidence>
<evidence type="ECO:0000313" key="3">
    <source>
        <dbReference type="Proteomes" id="UP000005632"/>
    </source>
</evidence>
<sequence>MVANAQLHPRLWILWVSSMDIGSFFSYKILLAMLCFNDFCENMDVITGTGMRFDYESCPYRCMDSETQKVALGVYVLDTCH</sequence>